<keyword evidence="7" id="KW-1185">Reference proteome</keyword>
<dbReference type="InterPro" id="IPR050319">
    <property type="entry name" value="ABC_transp_ATP-bind"/>
</dbReference>
<keyword evidence="3" id="KW-0547">Nucleotide-binding</keyword>
<dbReference type="GO" id="GO:0005524">
    <property type="term" value="F:ATP binding"/>
    <property type="evidence" value="ECO:0007669"/>
    <property type="project" value="UniProtKB-KW"/>
</dbReference>
<evidence type="ECO:0000259" key="5">
    <source>
        <dbReference type="PROSITE" id="PS50893"/>
    </source>
</evidence>
<evidence type="ECO:0000256" key="4">
    <source>
        <dbReference type="ARBA" id="ARBA00022840"/>
    </source>
</evidence>
<dbReference type="NCBIfam" id="NF010167">
    <property type="entry name" value="PRK13648.1"/>
    <property type="match status" value="2"/>
</dbReference>
<dbReference type="PROSITE" id="PS50893">
    <property type="entry name" value="ABC_TRANSPORTER_2"/>
    <property type="match status" value="2"/>
</dbReference>
<keyword evidence="2" id="KW-0813">Transport</keyword>
<comment type="caution">
    <text evidence="6">The sequence shown here is derived from an EMBL/GenBank/DDBJ whole genome shotgun (WGS) entry which is preliminary data.</text>
</comment>
<evidence type="ECO:0000256" key="2">
    <source>
        <dbReference type="ARBA" id="ARBA00022448"/>
    </source>
</evidence>
<evidence type="ECO:0000256" key="1">
    <source>
        <dbReference type="ARBA" id="ARBA00005417"/>
    </source>
</evidence>
<dbReference type="Pfam" id="PF00005">
    <property type="entry name" value="ABC_tran"/>
    <property type="match status" value="2"/>
</dbReference>
<dbReference type="NCBIfam" id="NF007739">
    <property type="entry name" value="PRK10419.1"/>
    <property type="match status" value="2"/>
</dbReference>
<protein>
    <submittedName>
        <fullName evidence="6">Peptide/nickel transport system ATP-binding protein</fullName>
    </submittedName>
</protein>
<dbReference type="RefSeq" id="WP_183642528.1">
    <property type="nucleotide sequence ID" value="NZ_JACHBL010000001.1"/>
</dbReference>
<evidence type="ECO:0000313" key="6">
    <source>
        <dbReference type="EMBL" id="MBB5598599.1"/>
    </source>
</evidence>
<organism evidence="6 7">
    <name type="scientific">Neomicrococcus lactis</name>
    <dbReference type="NCBI Taxonomy" id="732241"/>
    <lineage>
        <taxon>Bacteria</taxon>
        <taxon>Bacillati</taxon>
        <taxon>Actinomycetota</taxon>
        <taxon>Actinomycetes</taxon>
        <taxon>Micrococcales</taxon>
        <taxon>Micrococcaceae</taxon>
        <taxon>Neomicrococcus</taxon>
    </lineage>
</organism>
<dbReference type="SUPFAM" id="SSF52540">
    <property type="entry name" value="P-loop containing nucleoside triphosphate hydrolases"/>
    <property type="match status" value="2"/>
</dbReference>
<dbReference type="InterPro" id="IPR003439">
    <property type="entry name" value="ABC_transporter-like_ATP-bd"/>
</dbReference>
<dbReference type="InterPro" id="IPR003593">
    <property type="entry name" value="AAA+_ATPase"/>
</dbReference>
<proteinExistence type="inferred from homology"/>
<dbReference type="PROSITE" id="PS00211">
    <property type="entry name" value="ABC_TRANSPORTER_1"/>
    <property type="match status" value="1"/>
</dbReference>
<feature type="domain" description="ABC transporter" evidence="5">
    <location>
        <begin position="12"/>
        <end position="260"/>
    </location>
</feature>
<gene>
    <name evidence="6" type="ORF">BKA12_001679</name>
</gene>
<evidence type="ECO:0000313" key="7">
    <source>
        <dbReference type="Proteomes" id="UP000523863"/>
    </source>
</evidence>
<keyword evidence="4 6" id="KW-0067">ATP-binding</keyword>
<dbReference type="EMBL" id="JACHBL010000001">
    <property type="protein sequence ID" value="MBB5598599.1"/>
    <property type="molecule type" value="Genomic_DNA"/>
</dbReference>
<dbReference type="Pfam" id="PF08352">
    <property type="entry name" value="oligo_HPY"/>
    <property type="match status" value="1"/>
</dbReference>
<sequence length="537" mass="58222">MSTQDINIAGALKIRELSVQYAQGYKALKDVTLEIPDGQIVAIVGESGSGKSTLAKSLIGLLPRDATVEGRIEIRSENVLEYTPSQWRTLRGVGVGLVPQDPGASLDPVRTIGSQIIEVFKLHPARAGARSSWKQNAIDLLESVGIDRAEYRLSQYPHELSGGLKQRVLIAIAFPLNPKLLIADEPTSALDVTVQRKVLEVFVKLARERGTTVLFVTHDIAVATDIADRVLVMNSGSILEDRAVRELVTQSVNPYTKALIAHSTIEPDQKDSSGLSETALEVKNLVKTFGDGKSAHVAVNNVSFSVPKGTTFSLVGESGSGKSTTAKIMLSLISPDSGQVIVNGLDVTNAKGNQRRGLWREVQFVFQNPDSALDPRHSVERIIAEPLLNYKLGSRSERERRVTELLVSVNLPDRVRTKRPAELSGGQRQRVAIARALAAGAQILVLDEALSALDVLTQEQILSLLNRLQKEAGLTYLFISHDLKVVERISDNVGVLKNGELVEVGPASDIFANPQNDYTRTLLDSAPGQVLKELVGV</sequence>
<dbReference type="AlphaFoldDB" id="A0A7W8YBQ0"/>
<dbReference type="InterPro" id="IPR017871">
    <property type="entry name" value="ABC_transporter-like_CS"/>
</dbReference>
<accession>A0A7W8YBQ0</accession>
<dbReference type="PANTHER" id="PTHR43776">
    <property type="entry name" value="TRANSPORT ATP-BINDING PROTEIN"/>
    <property type="match status" value="1"/>
</dbReference>
<dbReference type="GO" id="GO:0015833">
    <property type="term" value="P:peptide transport"/>
    <property type="evidence" value="ECO:0007669"/>
    <property type="project" value="InterPro"/>
</dbReference>
<dbReference type="Gene3D" id="3.40.50.300">
    <property type="entry name" value="P-loop containing nucleotide triphosphate hydrolases"/>
    <property type="match status" value="2"/>
</dbReference>
<reference evidence="6 7" key="1">
    <citation type="submission" date="2020-08" db="EMBL/GenBank/DDBJ databases">
        <title>Sequencing the genomes of 1000 actinobacteria strains.</title>
        <authorList>
            <person name="Klenk H.-P."/>
        </authorList>
    </citation>
    <scope>NUCLEOTIDE SEQUENCE [LARGE SCALE GENOMIC DNA]</scope>
    <source>
        <strain evidence="6 7">DSM 23694</strain>
    </source>
</reference>
<dbReference type="InterPro" id="IPR013563">
    <property type="entry name" value="Oligopep_ABC_C"/>
</dbReference>
<dbReference type="Proteomes" id="UP000523863">
    <property type="component" value="Unassembled WGS sequence"/>
</dbReference>
<name>A0A7W8YBQ0_9MICC</name>
<dbReference type="PANTHER" id="PTHR43776:SF7">
    <property type="entry name" value="D,D-DIPEPTIDE TRANSPORT ATP-BINDING PROTEIN DDPF-RELATED"/>
    <property type="match status" value="1"/>
</dbReference>
<dbReference type="GO" id="GO:0016887">
    <property type="term" value="F:ATP hydrolysis activity"/>
    <property type="evidence" value="ECO:0007669"/>
    <property type="project" value="InterPro"/>
</dbReference>
<dbReference type="SMART" id="SM00382">
    <property type="entry name" value="AAA"/>
    <property type="match status" value="2"/>
</dbReference>
<dbReference type="GO" id="GO:0055085">
    <property type="term" value="P:transmembrane transport"/>
    <property type="evidence" value="ECO:0007669"/>
    <property type="project" value="UniProtKB-ARBA"/>
</dbReference>
<dbReference type="InterPro" id="IPR027417">
    <property type="entry name" value="P-loop_NTPase"/>
</dbReference>
<dbReference type="CDD" id="cd03257">
    <property type="entry name" value="ABC_NikE_OppD_transporters"/>
    <property type="match status" value="2"/>
</dbReference>
<evidence type="ECO:0000256" key="3">
    <source>
        <dbReference type="ARBA" id="ARBA00022741"/>
    </source>
</evidence>
<comment type="similarity">
    <text evidence="1">Belongs to the ABC transporter superfamily.</text>
</comment>
<feature type="domain" description="ABC transporter" evidence="5">
    <location>
        <begin position="280"/>
        <end position="523"/>
    </location>
</feature>